<organism evidence="2">
    <name type="scientific">Candidatus Heimdallarchaeum aukensis</name>
    <dbReference type="NCBI Taxonomy" id="2876573"/>
    <lineage>
        <taxon>Archaea</taxon>
        <taxon>Promethearchaeati</taxon>
        <taxon>Candidatus Heimdallarchaeota</taxon>
        <taxon>Candidatus Heimdallarchaeia (ex Rinke et al. 2021) (nom. nud.)</taxon>
        <taxon>Candidatus Heimdallarchaeales</taxon>
        <taxon>Candidatus Heimdallarchaeaceae</taxon>
        <taxon>Candidatus Heimdallarchaeum</taxon>
    </lineage>
</organism>
<keyword evidence="1" id="KW-0812">Transmembrane</keyword>
<dbReference type="AlphaFoldDB" id="A0A9Y1BIH5"/>
<gene>
    <name evidence="2" type="ORF">K9W45_07025</name>
</gene>
<reference evidence="2" key="1">
    <citation type="journal article" date="2022" name="Nat. Microbiol.">
        <title>Unique mobile elements and scalable gene flow at the prokaryote-eukaryote boundary revealed by circularized Asgard archaea genomes.</title>
        <authorList>
            <person name="Wu F."/>
            <person name="Speth D.R."/>
            <person name="Philosof A."/>
            <person name="Cremiere A."/>
            <person name="Narayanan A."/>
            <person name="Barco R.A."/>
            <person name="Connon S.A."/>
            <person name="Amend J.P."/>
            <person name="Antoshechkin I.A."/>
            <person name="Orphan V.J."/>
        </authorList>
    </citation>
    <scope>NUCLEOTIDE SEQUENCE</scope>
    <source>
        <strain evidence="2">PM71</strain>
    </source>
</reference>
<feature type="transmembrane region" description="Helical" evidence="1">
    <location>
        <begin position="106"/>
        <end position="125"/>
    </location>
</feature>
<feature type="transmembrane region" description="Helical" evidence="1">
    <location>
        <begin position="37"/>
        <end position="59"/>
    </location>
</feature>
<evidence type="ECO:0000313" key="2">
    <source>
        <dbReference type="EMBL" id="UJG39615.1"/>
    </source>
</evidence>
<name>A0A9Y1BIH5_9ARCH</name>
<proteinExistence type="predicted"/>
<dbReference type="EMBL" id="CP084166">
    <property type="protein sequence ID" value="UJG39615.1"/>
    <property type="molecule type" value="Genomic_DNA"/>
</dbReference>
<protein>
    <submittedName>
        <fullName evidence="2">Zinc ribbon domain-containing protein</fullName>
    </submittedName>
</protein>
<sequence length="219" mass="25426">MFLVVIGLITPQTKNLVFYEKSISWRKDPLYQEVKKTFIWTIPILQLYNVYLFVFAFRTELKADQSIPCVIDILVLITLTSWQLISDISKKLKEKKLIVNQRKLILYLYFIYTTTIYSNVITSFFGETEVFNYWVAVFTGLGIIVTFVSVTREIGRKYGAINVNLFSFMFNTIKYSKEIKKDSINLCSNCNSPIKISDKFCGHCGLKLEKHVETNSSNI</sequence>
<dbReference type="Proteomes" id="UP001201020">
    <property type="component" value="Chromosome"/>
</dbReference>
<feature type="transmembrane region" description="Helical" evidence="1">
    <location>
        <begin position="131"/>
        <end position="150"/>
    </location>
</feature>
<accession>A0A9Y1BIH5</accession>
<evidence type="ECO:0000256" key="1">
    <source>
        <dbReference type="SAM" id="Phobius"/>
    </source>
</evidence>
<keyword evidence="1" id="KW-1133">Transmembrane helix</keyword>
<keyword evidence="1" id="KW-0472">Membrane</keyword>